<dbReference type="InterPro" id="IPR018062">
    <property type="entry name" value="HTH_AraC-typ_CS"/>
</dbReference>
<gene>
    <name evidence="5" type="primary">rhaS_3</name>
    <name evidence="5" type="ORF">LMG29739_00104</name>
</gene>
<dbReference type="SMART" id="SM00342">
    <property type="entry name" value="HTH_ARAC"/>
    <property type="match status" value="1"/>
</dbReference>
<feature type="domain" description="HTH araC/xylS-type" evidence="4">
    <location>
        <begin position="215"/>
        <end position="315"/>
    </location>
</feature>
<dbReference type="Pfam" id="PF12833">
    <property type="entry name" value="HTH_18"/>
    <property type="match status" value="1"/>
</dbReference>
<dbReference type="SUPFAM" id="SSF46689">
    <property type="entry name" value="Homeodomain-like"/>
    <property type="match status" value="1"/>
</dbReference>
<evidence type="ECO:0000256" key="2">
    <source>
        <dbReference type="ARBA" id="ARBA00023125"/>
    </source>
</evidence>
<dbReference type="PROSITE" id="PS01124">
    <property type="entry name" value="HTH_ARAC_FAMILY_2"/>
    <property type="match status" value="1"/>
</dbReference>
<dbReference type="Gene3D" id="1.10.10.60">
    <property type="entry name" value="Homeodomain-like"/>
    <property type="match status" value="1"/>
</dbReference>
<dbReference type="PROSITE" id="PS00041">
    <property type="entry name" value="HTH_ARAC_FAMILY_1"/>
    <property type="match status" value="1"/>
</dbReference>
<dbReference type="AlphaFoldDB" id="A0A6J5CYS4"/>
<evidence type="ECO:0000256" key="3">
    <source>
        <dbReference type="ARBA" id="ARBA00023163"/>
    </source>
</evidence>
<evidence type="ECO:0000313" key="6">
    <source>
        <dbReference type="Proteomes" id="UP000494329"/>
    </source>
</evidence>
<dbReference type="GO" id="GO:0043565">
    <property type="term" value="F:sequence-specific DNA binding"/>
    <property type="evidence" value="ECO:0007669"/>
    <property type="project" value="InterPro"/>
</dbReference>
<dbReference type="InterPro" id="IPR035418">
    <property type="entry name" value="AraC-bd_2"/>
</dbReference>
<keyword evidence="3" id="KW-0804">Transcription</keyword>
<dbReference type="Proteomes" id="UP000494329">
    <property type="component" value="Unassembled WGS sequence"/>
</dbReference>
<sequence length="328" mass="36248">MEPQMEPDVTSALNHQTARPVKCWHDMVHSYWHMECSFDRLDPQRLKGTCWRMGELSFAAADVSAQQWTSLAGAGQNNWRNETIVAFMTQSGVIELEQCGVKTRLTNASLLLLDPSRKYVQTGDSNTRGMAIRIPKSALEARGLHFTGRDMFVPDATSPDVRMLKSLIASTAAHGERSSPASRKLVADHLIDLMQILADDPSAPKRVRSTAVALSSAKRYIERNLGDEALDLDSVARAAGVSTRYIAKLFAAEGSTVMRHVWRTRLERAQALLTNSAADLRISDVAWQCGFANPAHFSRAFKQQFGESPKHVQLTARDVVAQANSQAD</sequence>
<organism evidence="5 6">
    <name type="scientific">Paraburkholderia solisilvae</name>
    <dbReference type="NCBI Taxonomy" id="624376"/>
    <lineage>
        <taxon>Bacteria</taxon>
        <taxon>Pseudomonadati</taxon>
        <taxon>Pseudomonadota</taxon>
        <taxon>Betaproteobacteria</taxon>
        <taxon>Burkholderiales</taxon>
        <taxon>Burkholderiaceae</taxon>
        <taxon>Paraburkholderia</taxon>
    </lineage>
</organism>
<evidence type="ECO:0000313" key="5">
    <source>
        <dbReference type="EMBL" id="CAB3746114.1"/>
    </source>
</evidence>
<evidence type="ECO:0000259" key="4">
    <source>
        <dbReference type="PROSITE" id="PS01124"/>
    </source>
</evidence>
<keyword evidence="6" id="KW-1185">Reference proteome</keyword>
<dbReference type="PRINTS" id="PR00032">
    <property type="entry name" value="HTHARAC"/>
</dbReference>
<accession>A0A6J5CYS4</accession>
<dbReference type="InterPro" id="IPR018060">
    <property type="entry name" value="HTH_AraC"/>
</dbReference>
<dbReference type="GO" id="GO:0003700">
    <property type="term" value="F:DNA-binding transcription factor activity"/>
    <property type="evidence" value="ECO:0007669"/>
    <property type="project" value="InterPro"/>
</dbReference>
<dbReference type="PANTHER" id="PTHR46796:SF6">
    <property type="entry name" value="ARAC SUBFAMILY"/>
    <property type="match status" value="1"/>
</dbReference>
<keyword evidence="1" id="KW-0805">Transcription regulation</keyword>
<dbReference type="InterPro" id="IPR020449">
    <property type="entry name" value="Tscrpt_reg_AraC-type_HTH"/>
</dbReference>
<name>A0A6J5CYS4_9BURK</name>
<protein>
    <submittedName>
        <fullName evidence="5">HTH-type transcriptional activator RhaS</fullName>
    </submittedName>
</protein>
<evidence type="ECO:0000256" key="1">
    <source>
        <dbReference type="ARBA" id="ARBA00023015"/>
    </source>
</evidence>
<proteinExistence type="predicted"/>
<dbReference type="Pfam" id="PF14525">
    <property type="entry name" value="AraC_binding_2"/>
    <property type="match status" value="1"/>
</dbReference>
<dbReference type="PANTHER" id="PTHR46796">
    <property type="entry name" value="HTH-TYPE TRANSCRIPTIONAL ACTIVATOR RHAS-RELATED"/>
    <property type="match status" value="1"/>
</dbReference>
<reference evidence="5 6" key="1">
    <citation type="submission" date="2020-04" db="EMBL/GenBank/DDBJ databases">
        <authorList>
            <person name="De Canck E."/>
        </authorList>
    </citation>
    <scope>NUCLEOTIDE SEQUENCE [LARGE SCALE GENOMIC DNA]</scope>
    <source>
        <strain evidence="5 6">LMG 29739</strain>
    </source>
</reference>
<keyword evidence="2" id="KW-0238">DNA-binding</keyword>
<dbReference type="InterPro" id="IPR009057">
    <property type="entry name" value="Homeodomain-like_sf"/>
</dbReference>
<dbReference type="InterPro" id="IPR050204">
    <property type="entry name" value="AraC_XylS_family_regulators"/>
</dbReference>
<dbReference type="EMBL" id="CADIKF010000001">
    <property type="protein sequence ID" value="CAB3746114.1"/>
    <property type="molecule type" value="Genomic_DNA"/>
</dbReference>